<evidence type="ECO:0000313" key="2">
    <source>
        <dbReference type="Proteomes" id="UP000320421"/>
    </source>
</evidence>
<organism evidence="1 2">
    <name type="scientific">Gimesia chilikensis</name>
    <dbReference type="NCBI Taxonomy" id="2605989"/>
    <lineage>
        <taxon>Bacteria</taxon>
        <taxon>Pseudomonadati</taxon>
        <taxon>Planctomycetota</taxon>
        <taxon>Planctomycetia</taxon>
        <taxon>Planctomycetales</taxon>
        <taxon>Planctomycetaceae</taxon>
        <taxon>Gimesia</taxon>
    </lineage>
</organism>
<name>A0A517PNG9_9PLAN</name>
<dbReference type="EMBL" id="CP036266">
    <property type="protein sequence ID" value="QDT20925.1"/>
    <property type="molecule type" value="Genomic_DNA"/>
</dbReference>
<reference evidence="1 2" key="1">
    <citation type="submission" date="2019-02" db="EMBL/GenBank/DDBJ databases">
        <title>Deep-cultivation of Planctomycetes and their phenomic and genomic characterization uncovers novel biology.</title>
        <authorList>
            <person name="Wiegand S."/>
            <person name="Jogler M."/>
            <person name="Boedeker C."/>
            <person name="Pinto D."/>
            <person name="Vollmers J."/>
            <person name="Rivas-Marin E."/>
            <person name="Kohn T."/>
            <person name="Peeters S.H."/>
            <person name="Heuer A."/>
            <person name="Rast P."/>
            <person name="Oberbeckmann S."/>
            <person name="Bunk B."/>
            <person name="Jeske O."/>
            <person name="Meyerdierks A."/>
            <person name="Storesund J.E."/>
            <person name="Kallscheuer N."/>
            <person name="Luecker S."/>
            <person name="Lage O.M."/>
            <person name="Pohl T."/>
            <person name="Merkel B.J."/>
            <person name="Hornburger P."/>
            <person name="Mueller R.-W."/>
            <person name="Bruemmer F."/>
            <person name="Labrenz M."/>
            <person name="Spormann A.M."/>
            <person name="Op den Camp H."/>
            <person name="Overmann J."/>
            <person name="Amann R."/>
            <person name="Jetten M.S.M."/>
            <person name="Mascher T."/>
            <person name="Medema M.H."/>
            <person name="Devos D.P."/>
            <person name="Kaster A.-K."/>
            <person name="Ovreas L."/>
            <person name="Rohde M."/>
            <person name="Galperin M.Y."/>
            <person name="Jogler C."/>
        </authorList>
    </citation>
    <scope>NUCLEOTIDE SEQUENCE [LARGE SCALE GENOMIC DNA]</scope>
    <source>
        <strain evidence="1 2">HG66A1</strain>
    </source>
</reference>
<dbReference type="RefSeq" id="WP_145184433.1">
    <property type="nucleotide sequence ID" value="NZ_CP036266.1"/>
</dbReference>
<keyword evidence="2" id="KW-1185">Reference proteome</keyword>
<evidence type="ECO:0000313" key="1">
    <source>
        <dbReference type="EMBL" id="QDT20925.1"/>
    </source>
</evidence>
<proteinExistence type="predicted"/>
<protein>
    <submittedName>
        <fullName evidence="1">Uncharacterized protein</fullName>
    </submittedName>
</protein>
<sequence>MAGLADRLPMLVELRSENREIVRANAADPKKDWNGSCSSTLASGLRFFAIADYFLNHDIASFQSQLSEAVKIRIEMFARSDKGEPIDGSYLTMLCYKSLFDALAACDMNRAEQLAAHLGGRTELEREHDHPFDYTLGYTLLAFVLHDQEQMQEWTPKFVDQCHKSKMTDFLGYGAVFQALISQDTAAVNDGLASIVQGHQKQSKGSGIFVSTDDELLCVWGLGMANLARAHGIPSEAVPPLIPRELLSPVNRRFE</sequence>
<dbReference type="Proteomes" id="UP000320421">
    <property type="component" value="Chromosome"/>
</dbReference>
<gene>
    <name evidence="1" type="ORF">HG66A1_27160</name>
</gene>
<dbReference type="OrthoDB" id="291319at2"/>
<accession>A0A517PNG9</accession>
<dbReference type="AlphaFoldDB" id="A0A517PNG9"/>